<keyword evidence="4" id="KW-1185">Reference proteome</keyword>
<sequence length="302" mass="33964">MLNIDGYFEAIHPRRAELVKKSAVLAEELISEFPGVTYEELAVEVALTNIALTLAPHITGSILVMANPTFAYSTEKVYENAKRQYRVQGRIYAIAQKLQPSFDLARLCIKVPATWEGLQACRQLTDINIKTLATTTFTLEQAILAAEAGCIYVSPFGHELRALLDDKYTDDGPYLDVPLEAQKYYQAYSYQTRVKAAGLNGVEEVLLLSGVEAITIPADVLKTLATTEADEEILKKKSLFNATEYQTLYLEKVSFIDDEDKYRKAFGKRDNGKGQERTTQAIEIFCEYELKAEEFMKNLRSP</sequence>
<dbReference type="GO" id="GO:0009052">
    <property type="term" value="P:pentose-phosphate shunt, non-oxidative branch"/>
    <property type="evidence" value="ECO:0007669"/>
    <property type="project" value="TreeGrafter"/>
</dbReference>
<keyword evidence="1" id="KW-0704">Schiff base</keyword>
<dbReference type="PANTHER" id="PTHR10683:SF34">
    <property type="entry name" value="TRANSALDOLASE"/>
    <property type="match status" value="1"/>
</dbReference>
<organism evidence="3 4">
    <name type="scientific">Xylaria bambusicola</name>
    <dbReference type="NCBI Taxonomy" id="326684"/>
    <lineage>
        <taxon>Eukaryota</taxon>
        <taxon>Fungi</taxon>
        <taxon>Dikarya</taxon>
        <taxon>Ascomycota</taxon>
        <taxon>Pezizomycotina</taxon>
        <taxon>Sordariomycetes</taxon>
        <taxon>Xylariomycetidae</taxon>
        <taxon>Xylariales</taxon>
        <taxon>Xylariaceae</taxon>
        <taxon>Xylaria</taxon>
    </lineage>
</organism>
<protein>
    <recommendedName>
        <fullName evidence="2">Transaldolase</fullName>
        <ecNumber evidence="2">2.2.1.2</ecNumber>
    </recommendedName>
</protein>
<dbReference type="AlphaFoldDB" id="A0AAN7UYM3"/>
<proteinExistence type="predicted"/>
<evidence type="ECO:0000313" key="4">
    <source>
        <dbReference type="Proteomes" id="UP001305414"/>
    </source>
</evidence>
<dbReference type="InterPro" id="IPR018225">
    <property type="entry name" value="Transaldolase_AS"/>
</dbReference>
<dbReference type="InterPro" id="IPR013785">
    <property type="entry name" value="Aldolase_TIM"/>
</dbReference>
<dbReference type="EMBL" id="JAWHQM010000061">
    <property type="protein sequence ID" value="KAK5636063.1"/>
    <property type="molecule type" value="Genomic_DNA"/>
</dbReference>
<reference evidence="3 4" key="1">
    <citation type="submission" date="2023-10" db="EMBL/GenBank/DDBJ databases">
        <title>Draft genome sequence of Xylaria bambusicola isolate GMP-LS, the root and basal stem rot pathogen of sugarcane in Indonesia.</title>
        <authorList>
            <person name="Selvaraj P."/>
            <person name="Muralishankar V."/>
            <person name="Muruganantham S."/>
            <person name="Sp S."/>
            <person name="Haryani S."/>
            <person name="Lau K.J.X."/>
            <person name="Naqvi N.I."/>
        </authorList>
    </citation>
    <scope>NUCLEOTIDE SEQUENCE [LARGE SCALE GENOMIC DNA]</scope>
    <source>
        <strain evidence="3">GMP-LS</strain>
    </source>
</reference>
<evidence type="ECO:0000256" key="1">
    <source>
        <dbReference type="ARBA" id="ARBA00023270"/>
    </source>
</evidence>
<dbReference type="PROSITE" id="PS00958">
    <property type="entry name" value="TRANSALDOLASE_2"/>
    <property type="match status" value="1"/>
</dbReference>
<comment type="catalytic activity">
    <reaction evidence="2">
        <text>D-sedoheptulose 7-phosphate + D-glyceraldehyde 3-phosphate = D-erythrose 4-phosphate + beta-D-fructose 6-phosphate</text>
        <dbReference type="Rhea" id="RHEA:17053"/>
        <dbReference type="ChEBI" id="CHEBI:16897"/>
        <dbReference type="ChEBI" id="CHEBI:57483"/>
        <dbReference type="ChEBI" id="CHEBI:57634"/>
        <dbReference type="ChEBI" id="CHEBI:59776"/>
        <dbReference type="EC" id="2.2.1.2"/>
    </reaction>
</comment>
<name>A0AAN7UYM3_9PEZI</name>
<dbReference type="PANTHER" id="PTHR10683">
    <property type="entry name" value="TRANSALDOLASE"/>
    <property type="match status" value="1"/>
</dbReference>
<evidence type="ECO:0000313" key="3">
    <source>
        <dbReference type="EMBL" id="KAK5636063.1"/>
    </source>
</evidence>
<dbReference type="EC" id="2.2.1.2" evidence="2"/>
<gene>
    <name evidence="3" type="ORF">RRF57_011775</name>
</gene>
<keyword evidence="2" id="KW-0808">Transferase</keyword>
<dbReference type="GO" id="GO:0005975">
    <property type="term" value="P:carbohydrate metabolic process"/>
    <property type="evidence" value="ECO:0007669"/>
    <property type="project" value="InterPro"/>
</dbReference>
<dbReference type="Pfam" id="PF00923">
    <property type="entry name" value="TAL_FSA"/>
    <property type="match status" value="1"/>
</dbReference>
<dbReference type="Gene3D" id="3.20.20.70">
    <property type="entry name" value="Aldolase class I"/>
    <property type="match status" value="1"/>
</dbReference>
<dbReference type="InterPro" id="IPR001585">
    <property type="entry name" value="TAL/FSA"/>
</dbReference>
<dbReference type="Proteomes" id="UP001305414">
    <property type="component" value="Unassembled WGS sequence"/>
</dbReference>
<keyword evidence="2" id="KW-0570">Pentose shunt</keyword>
<comment type="pathway">
    <text evidence="2">Carbohydrate degradation; pentose phosphate pathway; D-glyceraldehyde 3-phosphate and beta-D-fructose 6-phosphate from D-ribose 5-phosphate and D-xylulose 5-phosphate (non-oxidative stage): step 2/3.</text>
</comment>
<comment type="caution">
    <text evidence="3">The sequence shown here is derived from an EMBL/GenBank/DDBJ whole genome shotgun (WGS) entry which is preliminary data.</text>
</comment>
<evidence type="ECO:0000256" key="2">
    <source>
        <dbReference type="RuleBase" id="RU000501"/>
    </source>
</evidence>
<accession>A0AAN7UYM3</accession>
<comment type="function">
    <text evidence="2">Catalyzes the rate-limiting step of the non-oxidative phase in the pentose phosphate pathway. Catalyzes the reversible conversion of sedheptulose-7-phosphate and D-glyceraldehyde 3-phosphate into erythrose-4-phosphate and beta-D-fructose 6-phosphate.</text>
</comment>
<dbReference type="GO" id="GO:0004801">
    <property type="term" value="F:transaldolase activity"/>
    <property type="evidence" value="ECO:0007669"/>
    <property type="project" value="UniProtKB-EC"/>
</dbReference>
<dbReference type="SUPFAM" id="SSF51569">
    <property type="entry name" value="Aldolase"/>
    <property type="match status" value="1"/>
</dbReference>